<dbReference type="GO" id="GO:0003723">
    <property type="term" value="F:RNA binding"/>
    <property type="evidence" value="ECO:0007669"/>
    <property type="project" value="TreeGrafter"/>
</dbReference>
<dbReference type="InterPro" id="IPR027417">
    <property type="entry name" value="P-loop_NTPase"/>
</dbReference>
<dbReference type="InterPro" id="IPR016135">
    <property type="entry name" value="UBQ-conjugating_enzyme/RWD"/>
</dbReference>
<dbReference type="SMART" id="SM00591">
    <property type="entry name" value="RWD"/>
    <property type="match status" value="1"/>
</dbReference>
<dbReference type="GO" id="GO:0004386">
    <property type="term" value="F:helicase activity"/>
    <property type="evidence" value="ECO:0007669"/>
    <property type="project" value="UniProtKB-KW"/>
</dbReference>
<proteinExistence type="predicted"/>
<dbReference type="InterPro" id="IPR056328">
    <property type="entry name" value="DSRM_DHX29"/>
</dbReference>
<evidence type="ECO:0000313" key="9">
    <source>
        <dbReference type="EMBL" id="KTA97277.1"/>
    </source>
</evidence>
<dbReference type="Gene3D" id="1.20.120.1080">
    <property type="match status" value="1"/>
</dbReference>
<dbReference type="SMART" id="SM00847">
    <property type="entry name" value="HA2"/>
    <property type="match status" value="1"/>
</dbReference>
<evidence type="ECO:0000256" key="3">
    <source>
        <dbReference type="ARBA" id="ARBA00022806"/>
    </source>
</evidence>
<dbReference type="InterPro" id="IPR007502">
    <property type="entry name" value="Helicase-assoc_dom"/>
</dbReference>
<dbReference type="Pfam" id="PF07717">
    <property type="entry name" value="OB_NTP_bind"/>
    <property type="match status" value="1"/>
</dbReference>
<dbReference type="PANTHER" id="PTHR18934">
    <property type="entry name" value="ATP-DEPENDENT RNA HELICASE"/>
    <property type="match status" value="1"/>
</dbReference>
<feature type="region of interest" description="Disordered" evidence="5">
    <location>
        <begin position="1"/>
        <end position="54"/>
    </location>
</feature>
<dbReference type="SUPFAM" id="SSF54495">
    <property type="entry name" value="UBC-like"/>
    <property type="match status" value="1"/>
</dbReference>
<dbReference type="VEuPathDB" id="FungiDB:GWK60_J04345"/>
<dbReference type="PANTHER" id="PTHR18934:SF267">
    <property type="entry name" value="ATP-DEPENDENT RNA HELICASE YLR419W-RELATED"/>
    <property type="match status" value="1"/>
</dbReference>
<dbReference type="InterPro" id="IPR014001">
    <property type="entry name" value="Helicase_ATP-bd"/>
</dbReference>
<evidence type="ECO:0000256" key="2">
    <source>
        <dbReference type="ARBA" id="ARBA00022801"/>
    </source>
</evidence>
<evidence type="ECO:0000313" key="11">
    <source>
        <dbReference type="Proteomes" id="UP000054886"/>
    </source>
</evidence>
<evidence type="ECO:0000256" key="5">
    <source>
        <dbReference type="SAM" id="MobiDB-lite"/>
    </source>
</evidence>
<dbReference type="Gene3D" id="3.10.110.10">
    <property type="entry name" value="Ubiquitin Conjugating Enzyme"/>
    <property type="match status" value="1"/>
</dbReference>
<dbReference type="Pfam" id="PF21010">
    <property type="entry name" value="HA2_C"/>
    <property type="match status" value="1"/>
</dbReference>
<feature type="compositionally biased region" description="Polar residues" evidence="5">
    <location>
        <begin position="40"/>
        <end position="54"/>
    </location>
</feature>
<dbReference type="CDD" id="cd17917">
    <property type="entry name" value="DEXHc_RHA-like"/>
    <property type="match status" value="1"/>
</dbReference>
<dbReference type="PROSITE" id="PS50908">
    <property type="entry name" value="RWD"/>
    <property type="match status" value="1"/>
</dbReference>
<dbReference type="CDD" id="cd00048">
    <property type="entry name" value="DSRM_SF"/>
    <property type="match status" value="1"/>
</dbReference>
<evidence type="ECO:0000313" key="10">
    <source>
        <dbReference type="EMBL" id="KTB11151.1"/>
    </source>
</evidence>
<dbReference type="PROSITE" id="PS51194">
    <property type="entry name" value="HELICASE_CTER"/>
    <property type="match status" value="1"/>
</dbReference>
<dbReference type="VEuPathDB" id="FungiDB:GVI51_J04367"/>
<dbReference type="Gene3D" id="3.40.50.300">
    <property type="entry name" value="P-loop containing nucleotide triphosphate hydrolases"/>
    <property type="match status" value="2"/>
</dbReference>
<keyword evidence="4" id="KW-0067">ATP-binding</keyword>
<dbReference type="CDD" id="cd23827">
    <property type="entry name" value="RWD_YLR419W-like"/>
    <property type="match status" value="1"/>
</dbReference>
<accession>A0A0W0CF20</accession>
<comment type="caution">
    <text evidence="9">The sequence shown here is derived from an EMBL/GenBank/DDBJ whole genome shotgun (WGS) entry which is preliminary data.</text>
</comment>
<evidence type="ECO:0000259" key="6">
    <source>
        <dbReference type="PROSITE" id="PS50908"/>
    </source>
</evidence>
<feature type="domain" description="RWD" evidence="6">
    <location>
        <begin position="422"/>
        <end position="523"/>
    </location>
</feature>
<feature type="domain" description="Helicase ATP-binding" evidence="7">
    <location>
        <begin position="604"/>
        <end position="773"/>
    </location>
</feature>
<dbReference type="SMART" id="SM00490">
    <property type="entry name" value="HELICc"/>
    <property type="match status" value="1"/>
</dbReference>
<protein>
    <submittedName>
        <fullName evidence="9">Putative ATP-dependent RNA helicase</fullName>
    </submittedName>
</protein>
<dbReference type="SMART" id="SM00487">
    <property type="entry name" value="DEXDc"/>
    <property type="match status" value="1"/>
</dbReference>
<dbReference type="EMBL" id="LLZZ01000162">
    <property type="protein sequence ID" value="KTA97277.1"/>
    <property type="molecule type" value="Genomic_DNA"/>
</dbReference>
<dbReference type="GO" id="GO:0016787">
    <property type="term" value="F:hydrolase activity"/>
    <property type="evidence" value="ECO:0007669"/>
    <property type="project" value="UniProtKB-KW"/>
</dbReference>
<dbReference type="Pfam" id="PF00270">
    <property type="entry name" value="DEAD"/>
    <property type="match status" value="1"/>
</dbReference>
<dbReference type="Pfam" id="PF00271">
    <property type="entry name" value="Helicase_C"/>
    <property type="match status" value="1"/>
</dbReference>
<evidence type="ECO:0000259" key="8">
    <source>
        <dbReference type="PROSITE" id="PS51194"/>
    </source>
</evidence>
<keyword evidence="2" id="KW-0378">Hydrolase</keyword>
<reference evidence="9 11" key="1">
    <citation type="submission" date="2015-10" db="EMBL/GenBank/DDBJ databases">
        <title>Draft genomes sequences of Candida glabrata isolates 1A, 1B, 2A, 2B, 3A and 3B.</title>
        <authorList>
            <person name="Haavelsrud O.E."/>
            <person name="Gaustad P."/>
        </authorList>
    </citation>
    <scope>NUCLEOTIDE SEQUENCE [LARGE SCALE GENOMIC DNA]</scope>
    <source>
        <strain evidence="9">910700640</strain>
    </source>
</reference>
<evidence type="ECO:0000256" key="4">
    <source>
        <dbReference type="ARBA" id="ARBA00022840"/>
    </source>
</evidence>
<dbReference type="CDD" id="cd18791">
    <property type="entry name" value="SF2_C_RHA"/>
    <property type="match status" value="1"/>
</dbReference>
<dbReference type="VEuPathDB" id="FungiDB:CAGL0J04532g"/>
<dbReference type="SUPFAM" id="SSF52540">
    <property type="entry name" value="P-loop containing nucleoside triphosphate hydrolases"/>
    <property type="match status" value="1"/>
</dbReference>
<sequence>MAKKKGKNETPALEKAANKSNSGSIGGKRGKRVLTEEQKAQQQSNRAKVTSTSSWTGKLPHTLLHEFCQKRKWGKVEYDMKKIGSKGFIGIAIISSVDPKTRETLLVRLNDPTYDKAVGQGALEPQETTMEARHYAATVALYRLAYNTNTHMMLPPNHKSIWYKLDDFRKSLKKDDRAQRYFCDDPFKQLIEERKEKAIKDKQNESRMQQAAKNESTPVIINSVNNNMKDNGGSLTKKVNKPVRKSTKEVTFSRNVWESANFIDLNESSRQQIENCIKRNADWESEMLKSSNDTPERQELKSKLINLGFRKAHVNEAMLYKDPLSFLLFNLPEDDFPRYFQKRKEDSKNIIEISTLPLQKQITLERLQEFPVSKDEALFALDLYDGSEALAAGYLTQSMIPDLPILGTEEMDNPESKEMWIQELESLKCIFEDKIEVIDETNCYVISLMEKYSLKLKVYRTPNYPQHIPGIVVSTFSKKIKLPNYIKKQVMIKLLHHVKESGIIGGEMIYEIYQWLLDNIKSIIDNPGKLLNIDDMKSSSNFEIIEARKSKMKLNKKNQEASLTKDELSALLDEYKKRILTNNYKLMQDQRMQLPAWKKKDHIVDLIMKNQIVLITGETGSGKSTQVCQFVLDALFTSNNSNELQKKILVTQPRRISAIGLAERVAAERCVPCGEEVGYTIRGVNKSSKFSKIRFMTTGVLVRILQSSMKSLDNCIIIIDEVHERSIDTDLLVALLKQIMEKVKTLKIVLMSATVNVNLFHNYFPGLVSSHIEGRTFPIKDYFLEDILDQLDFKIKRNKYHEYDDDDDDDSISSHDNQFLRPTADSKFFRTGQINYDLLCQLVLHVNDKLTSENNSGSIIVFLPGVAEINRLCRMLENNNLVVLPLHSALSAEDQKQVFKKFSKRKVVVSTNIAETSITIDDCVATIDTGKAKIMMYNAKDNSTRLIERFISRAESKQRRGRAGRVREGLSYKLYSKRLYEEDMVEMPTSEINRVALDSLYLSVKAMGIRNVKSFLAKGLEPPPLNALEMAEIQLSMIGLLDRKNEELTQLGKYVSMMPLVDPKYGKLLLFGIIFGCVSKCVLIASILSLSNSPFIGGTENRDNIKQMLKEHGDDGDILAIVDIVEKCLSKTNSSDRGKYMKQHYLSFNKLREIESSISQYYSILSDLGFLPIKYRQSEGSELERNGKSKSILKAILAGTLYPNIARVQLPDMKYLSTSMGSIEKDLEAKQIKYWIRNEEFQTELQKLKDEGKEINWRNNDLPPSTKRAFLHPSSVLFQGNEMSVVELQALQDDLHRISKKTSPTSLTSPFVAYVSTQLTSKQFINGLTPVSTLVLLLFGGVLRYDIDSESLSPGIIMDDWIPIRTWCKNGILLNELRLTLDKAIQTVLEKPQYVSGTQNTSKNLEHVFQLVHNLIEIES</sequence>
<dbReference type="Pfam" id="PF24385">
    <property type="entry name" value="DSRM_DHX29"/>
    <property type="match status" value="1"/>
</dbReference>
<dbReference type="Pfam" id="PF05773">
    <property type="entry name" value="RWD"/>
    <property type="match status" value="1"/>
</dbReference>
<dbReference type="VEuPathDB" id="FungiDB:B1J91_J04532g"/>
<dbReference type="PROSITE" id="PS51192">
    <property type="entry name" value="HELICASE_ATP_BIND_1"/>
    <property type="match status" value="1"/>
</dbReference>
<feature type="domain" description="Helicase C-terminal" evidence="8">
    <location>
        <begin position="838"/>
        <end position="1008"/>
    </location>
</feature>
<name>A0A0W0CF20_CANGB</name>
<dbReference type="Proteomes" id="UP000054886">
    <property type="component" value="Unassembled WGS sequence"/>
</dbReference>
<dbReference type="InterPro" id="IPR011709">
    <property type="entry name" value="DEAD-box_helicase_OB_fold"/>
</dbReference>
<dbReference type="InterPro" id="IPR011545">
    <property type="entry name" value="DEAD/DEAH_box_helicase_dom"/>
</dbReference>
<gene>
    <name evidence="10" type="ORF">AO440_002960</name>
    <name evidence="9" type="ORF">AO440_005321</name>
</gene>
<keyword evidence="3 9" id="KW-0347">Helicase</keyword>
<dbReference type="EMBL" id="LLZZ01000043">
    <property type="protein sequence ID" value="KTB11151.1"/>
    <property type="molecule type" value="Genomic_DNA"/>
</dbReference>
<dbReference type="InterPro" id="IPR001650">
    <property type="entry name" value="Helicase_C-like"/>
</dbReference>
<organism evidence="9 11">
    <name type="scientific">Candida glabrata</name>
    <name type="common">Yeast</name>
    <name type="synonym">Torulopsis glabrata</name>
    <dbReference type="NCBI Taxonomy" id="5478"/>
    <lineage>
        <taxon>Eukaryota</taxon>
        <taxon>Fungi</taxon>
        <taxon>Dikarya</taxon>
        <taxon>Ascomycota</taxon>
        <taxon>Saccharomycotina</taxon>
        <taxon>Saccharomycetes</taxon>
        <taxon>Saccharomycetales</taxon>
        <taxon>Saccharomycetaceae</taxon>
        <taxon>Nakaseomyces</taxon>
    </lineage>
</organism>
<dbReference type="GO" id="GO:0005524">
    <property type="term" value="F:ATP binding"/>
    <property type="evidence" value="ECO:0007669"/>
    <property type="project" value="UniProtKB-KW"/>
</dbReference>
<evidence type="ECO:0000259" key="7">
    <source>
        <dbReference type="PROSITE" id="PS51192"/>
    </source>
</evidence>
<dbReference type="InterPro" id="IPR006575">
    <property type="entry name" value="RWD_dom"/>
</dbReference>
<evidence type="ECO:0000256" key="1">
    <source>
        <dbReference type="ARBA" id="ARBA00022741"/>
    </source>
</evidence>
<keyword evidence="1" id="KW-0547">Nucleotide-binding</keyword>